<proteinExistence type="inferred from homology"/>
<keyword evidence="6 8" id="KW-1133">Transmembrane helix</keyword>
<feature type="transmembrane region" description="Helical" evidence="8">
    <location>
        <begin position="314"/>
        <end position="332"/>
    </location>
</feature>
<dbReference type="GO" id="GO:0000287">
    <property type="term" value="F:magnesium ion binding"/>
    <property type="evidence" value="ECO:0007669"/>
    <property type="project" value="TreeGrafter"/>
</dbReference>
<evidence type="ECO:0000256" key="6">
    <source>
        <dbReference type="ARBA" id="ARBA00022989"/>
    </source>
</evidence>
<keyword evidence="5 8" id="KW-0812">Transmembrane</keyword>
<evidence type="ECO:0000313" key="10">
    <source>
        <dbReference type="Proteomes" id="UP000615026"/>
    </source>
</evidence>
<comment type="function">
    <text evidence="8">Mediates influx of magnesium ions.</text>
</comment>
<reference evidence="9" key="1">
    <citation type="submission" date="2020-10" db="EMBL/GenBank/DDBJ databases">
        <authorList>
            <person name="Castelo-Branco R."/>
            <person name="Eusebio N."/>
            <person name="Adriana R."/>
            <person name="Vieira A."/>
            <person name="Brugerolle De Fraissinette N."/>
            <person name="Rezende De Castro R."/>
            <person name="Schneider M.P."/>
            <person name="Vasconcelos V."/>
            <person name="Leao P.N."/>
        </authorList>
    </citation>
    <scope>NUCLEOTIDE SEQUENCE</scope>
    <source>
        <strain evidence="9">LEGE 11479</strain>
    </source>
</reference>
<dbReference type="SUPFAM" id="SSF143865">
    <property type="entry name" value="CorA soluble domain-like"/>
    <property type="match status" value="1"/>
</dbReference>
<dbReference type="InterPro" id="IPR045861">
    <property type="entry name" value="CorA_cytoplasmic_dom"/>
</dbReference>
<keyword evidence="8" id="KW-0406">Ion transport</keyword>
<keyword evidence="7 8" id="KW-0472">Membrane</keyword>
<dbReference type="GO" id="GO:0005886">
    <property type="term" value="C:plasma membrane"/>
    <property type="evidence" value="ECO:0007669"/>
    <property type="project" value="UniProtKB-SubCell"/>
</dbReference>
<dbReference type="GO" id="GO:0050897">
    <property type="term" value="F:cobalt ion binding"/>
    <property type="evidence" value="ECO:0007669"/>
    <property type="project" value="TreeGrafter"/>
</dbReference>
<evidence type="ECO:0000256" key="7">
    <source>
        <dbReference type="ARBA" id="ARBA00023136"/>
    </source>
</evidence>
<comment type="similarity">
    <text evidence="2 8">Belongs to the CorA metal ion transporter (MIT) (TC 1.A.35) family.</text>
</comment>
<dbReference type="PANTHER" id="PTHR46494:SF1">
    <property type="entry name" value="CORA FAMILY METAL ION TRANSPORTER (EUROFUNG)"/>
    <property type="match status" value="1"/>
</dbReference>
<dbReference type="NCBIfam" id="TIGR00383">
    <property type="entry name" value="corA"/>
    <property type="match status" value="1"/>
</dbReference>
<keyword evidence="3 8" id="KW-0813">Transport</keyword>
<evidence type="ECO:0000256" key="1">
    <source>
        <dbReference type="ARBA" id="ARBA00004651"/>
    </source>
</evidence>
<keyword evidence="4 8" id="KW-1003">Cell membrane</keyword>
<keyword evidence="10" id="KW-1185">Reference proteome</keyword>
<dbReference type="Gene3D" id="3.30.460.20">
    <property type="entry name" value="CorA soluble domain-like"/>
    <property type="match status" value="1"/>
</dbReference>
<dbReference type="Gene3D" id="1.20.58.340">
    <property type="entry name" value="Magnesium transport protein CorA, transmembrane region"/>
    <property type="match status" value="2"/>
</dbReference>
<dbReference type="Proteomes" id="UP000615026">
    <property type="component" value="Unassembled WGS sequence"/>
</dbReference>
<evidence type="ECO:0000256" key="4">
    <source>
        <dbReference type="ARBA" id="ARBA00022475"/>
    </source>
</evidence>
<evidence type="ECO:0000256" key="2">
    <source>
        <dbReference type="ARBA" id="ARBA00009765"/>
    </source>
</evidence>
<gene>
    <name evidence="8 9" type="primary">corA</name>
    <name evidence="9" type="ORF">IQ260_28850</name>
</gene>
<organism evidence="9 10">
    <name type="scientific">Leptolyngbya cf. ectocarpi LEGE 11479</name>
    <dbReference type="NCBI Taxonomy" id="1828722"/>
    <lineage>
        <taxon>Bacteria</taxon>
        <taxon>Bacillati</taxon>
        <taxon>Cyanobacteriota</taxon>
        <taxon>Cyanophyceae</taxon>
        <taxon>Leptolyngbyales</taxon>
        <taxon>Leptolyngbyaceae</taxon>
        <taxon>Leptolyngbya group</taxon>
        <taxon>Leptolyngbya</taxon>
    </lineage>
</organism>
<dbReference type="GO" id="GO:0015095">
    <property type="term" value="F:magnesium ion transmembrane transporter activity"/>
    <property type="evidence" value="ECO:0007669"/>
    <property type="project" value="UniProtKB-UniRule"/>
</dbReference>
<dbReference type="SUPFAM" id="SSF144083">
    <property type="entry name" value="Magnesium transport protein CorA, transmembrane region"/>
    <property type="match status" value="1"/>
</dbReference>
<evidence type="ECO:0000313" key="9">
    <source>
        <dbReference type="EMBL" id="MBE9070654.1"/>
    </source>
</evidence>
<evidence type="ECO:0000256" key="5">
    <source>
        <dbReference type="ARBA" id="ARBA00022692"/>
    </source>
</evidence>
<dbReference type="PANTHER" id="PTHR46494">
    <property type="entry name" value="CORA FAMILY METAL ION TRANSPORTER (EUROFUNG)"/>
    <property type="match status" value="1"/>
</dbReference>
<dbReference type="FunFam" id="1.20.58.340:FF:000012">
    <property type="entry name" value="Magnesium transport protein CorA"/>
    <property type="match status" value="1"/>
</dbReference>
<dbReference type="Pfam" id="PF01544">
    <property type="entry name" value="CorA"/>
    <property type="match status" value="1"/>
</dbReference>
<name>A0A929A007_LEPEC</name>
<sequence>MSTSATILHPMKHLPSEKQPSSRLDYFYDLPGTVPGTLNVSSSLTSPRLNLVDYNDTDISRLVLQSPFECATYLDSESVSWLNIQGIGDLRMLQQLGDVFQLHPLVLEDIVNVPQRPKVERYGEQLLIITHVVTFLPACQEFTSEQVSFILGDNYLLTVQEKPAHDHFELIRTRIQQGKGTIRRMGADYLAYTLLDAIVDGFFPVLEAYGEQLETLEDEVMLHPNQKTLQNIYHLKRELSNLRHLIWLQRDTLASLLRDKDSFTTRDLEIYVRDCYDHAVQLLDIVQSYREACAGLMEIYLSVMSNRMNEVMKTLTVISTIFIPLTFIAGIYGMNFNPAASPFNMPELSWYWGYPTVWLVMILIAGSLVFFFWKRGWFEKSL</sequence>
<comment type="subcellular location">
    <subcellularLocation>
        <location evidence="1">Cell membrane</location>
        <topology evidence="1">Multi-pass membrane protein</topology>
    </subcellularLocation>
    <subcellularLocation>
        <location evidence="8">Membrane</location>
        <topology evidence="8">Multi-pass membrane protein</topology>
    </subcellularLocation>
</comment>
<dbReference type="InterPro" id="IPR045863">
    <property type="entry name" value="CorA_TM1_TM2"/>
</dbReference>
<dbReference type="AlphaFoldDB" id="A0A929A007"/>
<dbReference type="EMBL" id="JADEXP010000489">
    <property type="protein sequence ID" value="MBE9070654.1"/>
    <property type="molecule type" value="Genomic_DNA"/>
</dbReference>
<evidence type="ECO:0000256" key="3">
    <source>
        <dbReference type="ARBA" id="ARBA00022448"/>
    </source>
</evidence>
<dbReference type="InterPro" id="IPR002523">
    <property type="entry name" value="MgTranspt_CorA/ZnTranspt_ZntB"/>
</dbReference>
<comment type="caution">
    <text evidence="9">The sequence shown here is derived from an EMBL/GenBank/DDBJ whole genome shotgun (WGS) entry which is preliminary data.</text>
</comment>
<dbReference type="CDD" id="cd12828">
    <property type="entry name" value="TmCorA-like_1"/>
    <property type="match status" value="1"/>
</dbReference>
<evidence type="ECO:0000256" key="8">
    <source>
        <dbReference type="RuleBase" id="RU362010"/>
    </source>
</evidence>
<keyword evidence="8" id="KW-0460">Magnesium</keyword>
<feature type="transmembrane region" description="Helical" evidence="8">
    <location>
        <begin position="352"/>
        <end position="373"/>
    </location>
</feature>
<accession>A0A929A007</accession>
<protein>
    <recommendedName>
        <fullName evidence="8">Magnesium transport protein CorA</fullName>
    </recommendedName>
</protein>
<dbReference type="InterPro" id="IPR004488">
    <property type="entry name" value="Mg/Co-transport_prot_CorA"/>
</dbReference>
<dbReference type="GO" id="GO:0015087">
    <property type="term" value="F:cobalt ion transmembrane transporter activity"/>
    <property type="evidence" value="ECO:0007669"/>
    <property type="project" value="UniProtKB-UniRule"/>
</dbReference>